<comment type="catalytic activity">
    <reaction evidence="3">
        <text>(R)-mevalonate + 2 NAD(+) + CoA = (3S)-3-hydroxy-3-methylglutaryl-CoA + 2 NADH + 2 H(+)</text>
        <dbReference type="Rhea" id="RHEA:14833"/>
        <dbReference type="ChEBI" id="CHEBI:15378"/>
        <dbReference type="ChEBI" id="CHEBI:36464"/>
        <dbReference type="ChEBI" id="CHEBI:43074"/>
        <dbReference type="ChEBI" id="CHEBI:57287"/>
        <dbReference type="ChEBI" id="CHEBI:57540"/>
        <dbReference type="ChEBI" id="CHEBI:57945"/>
        <dbReference type="EC" id="1.1.1.88"/>
    </reaction>
</comment>
<keyword evidence="2 3" id="KW-0560">Oxidoreductase</keyword>
<protein>
    <recommendedName>
        <fullName evidence="3">3-hydroxy-3-methylglutaryl coenzyme A reductase</fullName>
        <shortName evidence="3">HMG-CoA reductase</shortName>
        <ecNumber evidence="3">1.1.1.88</ecNumber>
    </recommendedName>
</protein>
<dbReference type="NCBIfam" id="TIGR00532">
    <property type="entry name" value="HMG_CoA_R_NAD"/>
    <property type="match status" value="1"/>
</dbReference>
<dbReference type="InterPro" id="IPR002202">
    <property type="entry name" value="HMG_CoA_Rdtase"/>
</dbReference>
<dbReference type="Gene3D" id="3.90.770.10">
    <property type="entry name" value="3-hydroxy-3-methylglutaryl-coenzyme A Reductase, Chain A, domain 2"/>
    <property type="match status" value="2"/>
</dbReference>
<dbReference type="Pfam" id="PF00368">
    <property type="entry name" value="HMG-CoA_red"/>
    <property type="match status" value="1"/>
</dbReference>
<keyword evidence="5" id="KW-1185">Reference proteome</keyword>
<reference evidence="4" key="2">
    <citation type="submission" date="2020-09" db="EMBL/GenBank/DDBJ databases">
        <authorList>
            <person name="Sun Q."/>
            <person name="Zhou Y."/>
        </authorList>
    </citation>
    <scope>NUCLEOTIDE SEQUENCE</scope>
    <source>
        <strain evidence="4">CGMCC 1.12754</strain>
    </source>
</reference>
<dbReference type="Gene3D" id="1.10.8.660">
    <property type="match status" value="1"/>
</dbReference>
<evidence type="ECO:0000313" key="4">
    <source>
        <dbReference type="EMBL" id="GGG86731.1"/>
    </source>
</evidence>
<dbReference type="GO" id="GO:0140643">
    <property type="term" value="F:hydroxymethylglutaryl-CoA reductase (NADH) activity"/>
    <property type="evidence" value="ECO:0007669"/>
    <property type="project" value="UniProtKB-EC"/>
</dbReference>
<comment type="pathway">
    <text evidence="3">Metabolic intermediate metabolism; (R)-mevalonate degradation; (S)-3-hydroxy-3-methylglutaryl-CoA from (R)-mevalonate: step 1/1.</text>
</comment>
<dbReference type="GO" id="GO:0004420">
    <property type="term" value="F:hydroxymethylglutaryl-CoA reductase (NADPH) activity"/>
    <property type="evidence" value="ECO:0007669"/>
    <property type="project" value="InterPro"/>
</dbReference>
<reference evidence="4" key="1">
    <citation type="journal article" date="2014" name="Int. J. Syst. Evol. Microbiol.">
        <title>Complete genome sequence of Corynebacterium casei LMG S-19264T (=DSM 44701T), isolated from a smear-ripened cheese.</title>
        <authorList>
            <consortium name="US DOE Joint Genome Institute (JGI-PGF)"/>
            <person name="Walter F."/>
            <person name="Albersmeier A."/>
            <person name="Kalinowski J."/>
            <person name="Ruckert C."/>
        </authorList>
    </citation>
    <scope>NUCLEOTIDE SEQUENCE</scope>
    <source>
        <strain evidence="4">CGMCC 1.12754</strain>
    </source>
</reference>
<evidence type="ECO:0000256" key="3">
    <source>
        <dbReference type="RuleBase" id="RU361219"/>
    </source>
</evidence>
<proteinExistence type="inferred from homology"/>
<gene>
    <name evidence="4" type="ORF">GCM10011398_35700</name>
</gene>
<dbReference type="PROSITE" id="PS50065">
    <property type="entry name" value="HMG_COA_REDUCTASE_4"/>
    <property type="match status" value="1"/>
</dbReference>
<dbReference type="PANTHER" id="PTHR10572:SF24">
    <property type="entry name" value="3-HYDROXY-3-METHYLGLUTARYL-COENZYME A REDUCTASE"/>
    <property type="match status" value="1"/>
</dbReference>
<dbReference type="PROSITE" id="PS01192">
    <property type="entry name" value="HMG_COA_REDUCTASE_3"/>
    <property type="match status" value="1"/>
</dbReference>
<dbReference type="GO" id="GO:0015936">
    <property type="term" value="P:coenzyme A metabolic process"/>
    <property type="evidence" value="ECO:0007669"/>
    <property type="project" value="InterPro"/>
</dbReference>
<dbReference type="EC" id="1.1.1.88" evidence="3"/>
<comment type="similarity">
    <text evidence="1 3">Belongs to the HMG-CoA reductase family.</text>
</comment>
<dbReference type="SUPFAM" id="SSF56542">
    <property type="entry name" value="Substrate-binding domain of HMG-CoA reductase"/>
    <property type="match status" value="1"/>
</dbReference>
<evidence type="ECO:0000256" key="1">
    <source>
        <dbReference type="ARBA" id="ARBA00007661"/>
    </source>
</evidence>
<comment type="caution">
    <text evidence="4">The sequence shown here is derived from an EMBL/GenBank/DDBJ whole genome shotgun (WGS) entry which is preliminary data.</text>
</comment>
<organism evidence="4 5">
    <name type="scientific">Virgibacillus oceani</name>
    <dbReference type="NCBI Taxonomy" id="1479511"/>
    <lineage>
        <taxon>Bacteria</taxon>
        <taxon>Bacillati</taxon>
        <taxon>Bacillota</taxon>
        <taxon>Bacilli</taxon>
        <taxon>Bacillales</taxon>
        <taxon>Bacillaceae</taxon>
        <taxon>Virgibacillus</taxon>
    </lineage>
</organism>
<sequence length="427" mass="46021">MKTSRIPGFYKKTVDERRELISTIHSIDEKDKSNFTEPLPLATADNMIENVIGTFPLPFGLGLNFLVNGKEYVVPMAIEEPSVVASASYIAKIVRDAGGFTAESTGRTMIGQIQVVGCSDLESAKNSLLSEKEALLNDANASYPSLVARGGGAEDLEVRIINEDSDSRYGQMLVVHIYINTCDAMGANIINTMVESLAPTVEQLTEGKVYLRILSNYADRCLARAKCVIPPELLETGEFTGEEVRDGVVHAYEFAASDPYRAVTHNKGIMNGIDPVVIATGNDWRAVEAGAHAYASRHGQYSSMTMWSVDGEGNLVGELELPMSVGTVGGSIRVHPMAQLSHKLLDVESAEELAQVIVAVGLAQNLGALKALVTDGIQKGHMALHSRSVAMAAGATGEMIDIIAERLIQEKQIRVGKAKELVAEYIK</sequence>
<keyword evidence="3" id="KW-0520">NAD</keyword>
<dbReference type="InterPro" id="IPR009023">
    <property type="entry name" value="HMG_CoA_Rdtase_NAD(P)-bd_sf"/>
</dbReference>
<name>A0A917HR09_9BACI</name>
<evidence type="ECO:0000313" key="5">
    <source>
        <dbReference type="Proteomes" id="UP000622860"/>
    </source>
</evidence>
<dbReference type="InterPro" id="IPR023074">
    <property type="entry name" value="HMG_CoA_Rdtase_cat_sf"/>
</dbReference>
<dbReference type="SUPFAM" id="SSF55035">
    <property type="entry name" value="NAD-binding domain of HMG-CoA reductase"/>
    <property type="match status" value="1"/>
</dbReference>
<dbReference type="CDD" id="cd00644">
    <property type="entry name" value="HMG-CoA_reductase_classII"/>
    <property type="match status" value="1"/>
</dbReference>
<dbReference type="Proteomes" id="UP000622860">
    <property type="component" value="Unassembled WGS sequence"/>
</dbReference>
<dbReference type="EMBL" id="BMFR01000024">
    <property type="protein sequence ID" value="GGG86731.1"/>
    <property type="molecule type" value="Genomic_DNA"/>
</dbReference>
<dbReference type="InterPro" id="IPR004553">
    <property type="entry name" value="HMG_CoA_Rdtase_bac-typ"/>
</dbReference>
<dbReference type="InterPro" id="IPR023076">
    <property type="entry name" value="HMG_CoA_Rdtase_CS"/>
</dbReference>
<dbReference type="PANTHER" id="PTHR10572">
    <property type="entry name" value="3-HYDROXY-3-METHYLGLUTARYL-COENZYME A REDUCTASE"/>
    <property type="match status" value="1"/>
</dbReference>
<evidence type="ECO:0000256" key="2">
    <source>
        <dbReference type="ARBA" id="ARBA00023002"/>
    </source>
</evidence>
<accession>A0A917HR09</accession>
<dbReference type="InterPro" id="IPR009029">
    <property type="entry name" value="HMG_CoA_Rdtase_sub-bd_dom_sf"/>
</dbReference>
<dbReference type="RefSeq" id="WP_188456734.1">
    <property type="nucleotide sequence ID" value="NZ_BMFR01000024.1"/>
</dbReference>
<dbReference type="AlphaFoldDB" id="A0A917HR09"/>